<evidence type="ECO:0000313" key="1">
    <source>
        <dbReference type="EMBL" id="KAH7920360.1"/>
    </source>
</evidence>
<accession>A0ACB8B495</accession>
<name>A0ACB8B495_9AGAM</name>
<protein>
    <submittedName>
        <fullName evidence="1">Cytochrome P450</fullName>
    </submittedName>
</protein>
<dbReference type="Proteomes" id="UP000790709">
    <property type="component" value="Unassembled WGS sequence"/>
</dbReference>
<sequence length="560" mass="62600">MTLLPAIIEHWTRPPTLALVFTLYITYKVLHHIILWPYFLSPLRHLPGPPLGNPFLGQFPTILEEEAGVPQRRWLQEYGPIVRAVGPIGMERLIIISPEPLRKILISDWLDFPLPGLLRHMLGLTTGYSLMTVTGNEHKMMRKAMNPAFSIPNLMAQTDMYYDIIDGFVDVLTSAIEAEDVSGGGKVCLMYDLLRKITLDIICATAFGYKCNATKDPSDPLAKAYGELLDLQSGPNIAKFSLVLAIPGMAAFLRSEHAYRLRHWFHVNSVLGKIVAISAARNQNHDLNLYAIAPIGITVDAMYRIKAIARRILAERIAELETADSTPAPKRRDIMSLLLQARFAEKGEGYQISDADMVEHVLTFLGAGHETTASTLSWTLWLLANNKATQNTLRKEVTALVADNPRPDYRSLKDSPFLDAVIMESLRLFSPVPMTLRKAAKNTELDGTFIPKGTLIYIPIRVFNTWKEHWGDNAEEFRPERWHSLPGTYNPAFSLLSFSAGPHGCIGRTMAMMEMKAVLAILIAKFEFDLAYPGQVAKPRAGVTMKPSDCLPLRVTKVIK</sequence>
<organism evidence="1 2">
    <name type="scientific">Leucogyrophana mollusca</name>
    <dbReference type="NCBI Taxonomy" id="85980"/>
    <lineage>
        <taxon>Eukaryota</taxon>
        <taxon>Fungi</taxon>
        <taxon>Dikarya</taxon>
        <taxon>Basidiomycota</taxon>
        <taxon>Agaricomycotina</taxon>
        <taxon>Agaricomycetes</taxon>
        <taxon>Agaricomycetidae</taxon>
        <taxon>Boletales</taxon>
        <taxon>Boletales incertae sedis</taxon>
        <taxon>Leucogyrophana</taxon>
    </lineage>
</organism>
<reference evidence="1" key="1">
    <citation type="journal article" date="2021" name="New Phytol.">
        <title>Evolutionary innovations through gain and loss of genes in the ectomycorrhizal Boletales.</title>
        <authorList>
            <person name="Wu G."/>
            <person name="Miyauchi S."/>
            <person name="Morin E."/>
            <person name="Kuo A."/>
            <person name="Drula E."/>
            <person name="Varga T."/>
            <person name="Kohler A."/>
            <person name="Feng B."/>
            <person name="Cao Y."/>
            <person name="Lipzen A."/>
            <person name="Daum C."/>
            <person name="Hundley H."/>
            <person name="Pangilinan J."/>
            <person name="Johnson J."/>
            <person name="Barry K."/>
            <person name="LaButti K."/>
            <person name="Ng V."/>
            <person name="Ahrendt S."/>
            <person name="Min B."/>
            <person name="Choi I.G."/>
            <person name="Park H."/>
            <person name="Plett J.M."/>
            <person name="Magnuson J."/>
            <person name="Spatafora J.W."/>
            <person name="Nagy L.G."/>
            <person name="Henrissat B."/>
            <person name="Grigoriev I.V."/>
            <person name="Yang Z.L."/>
            <person name="Xu J."/>
            <person name="Martin F.M."/>
        </authorList>
    </citation>
    <scope>NUCLEOTIDE SEQUENCE</scope>
    <source>
        <strain evidence="1">KUC20120723A-06</strain>
    </source>
</reference>
<keyword evidence="2" id="KW-1185">Reference proteome</keyword>
<proteinExistence type="predicted"/>
<gene>
    <name evidence="1" type="ORF">BV22DRAFT_1198952</name>
</gene>
<dbReference type="EMBL" id="MU266585">
    <property type="protein sequence ID" value="KAH7920360.1"/>
    <property type="molecule type" value="Genomic_DNA"/>
</dbReference>
<comment type="caution">
    <text evidence="1">The sequence shown here is derived from an EMBL/GenBank/DDBJ whole genome shotgun (WGS) entry which is preliminary data.</text>
</comment>
<evidence type="ECO:0000313" key="2">
    <source>
        <dbReference type="Proteomes" id="UP000790709"/>
    </source>
</evidence>